<feature type="region of interest" description="Disordered" evidence="1">
    <location>
        <begin position="28"/>
        <end position="55"/>
    </location>
</feature>
<organism evidence="3 4">
    <name type="scientific">Quercus lobata</name>
    <name type="common">Valley oak</name>
    <dbReference type="NCBI Taxonomy" id="97700"/>
    <lineage>
        <taxon>Eukaryota</taxon>
        <taxon>Viridiplantae</taxon>
        <taxon>Streptophyta</taxon>
        <taxon>Embryophyta</taxon>
        <taxon>Tracheophyta</taxon>
        <taxon>Spermatophyta</taxon>
        <taxon>Magnoliopsida</taxon>
        <taxon>eudicotyledons</taxon>
        <taxon>Gunneridae</taxon>
        <taxon>Pentapetalae</taxon>
        <taxon>rosids</taxon>
        <taxon>fabids</taxon>
        <taxon>Fagales</taxon>
        <taxon>Fagaceae</taxon>
        <taxon>Quercus</taxon>
    </lineage>
</organism>
<sequence length="110" mass="12468">MEAQTLALLLRGSVKSTCPPQQQLSAKRMACTSHQDKLPSDVAQSAPHHQGRVQSVFQYDPRVDSVLRVTKEDYKNCYKVKPIEKYKEGMTKIELNHSGPFYFIGGSERK</sequence>
<keyword evidence="4" id="KW-1185">Reference proteome</keyword>
<dbReference type="InterPro" id="IPR008972">
    <property type="entry name" value="Cupredoxin"/>
</dbReference>
<reference evidence="3" key="2">
    <citation type="submission" date="2021-01" db="UniProtKB">
        <authorList>
            <consortium name="EnsemblPlants"/>
        </authorList>
    </citation>
    <scope>IDENTIFICATION</scope>
</reference>
<reference evidence="4" key="1">
    <citation type="journal article" date="2016" name="G3 (Bethesda)">
        <title>First Draft Assembly and Annotation of the Genome of a California Endemic Oak Quercus lobata Nee (Fagaceae).</title>
        <authorList>
            <person name="Sork V.L."/>
            <person name="Fitz-Gibbon S.T."/>
            <person name="Puiu D."/>
            <person name="Crepeau M."/>
            <person name="Gugger P.F."/>
            <person name="Sherman R."/>
            <person name="Stevens K."/>
            <person name="Langley C.H."/>
            <person name="Pellegrini M."/>
            <person name="Salzberg S.L."/>
        </authorList>
    </citation>
    <scope>NUCLEOTIDE SEQUENCE [LARGE SCALE GENOMIC DNA]</scope>
    <source>
        <strain evidence="4">cv. SW786</strain>
    </source>
</reference>
<dbReference type="InParanoid" id="A0A7N2KXX9"/>
<dbReference type="SUPFAM" id="SSF49503">
    <property type="entry name" value="Cupredoxins"/>
    <property type="match status" value="1"/>
</dbReference>
<dbReference type="GO" id="GO:0009055">
    <property type="term" value="F:electron transfer activity"/>
    <property type="evidence" value="ECO:0007669"/>
    <property type="project" value="InterPro"/>
</dbReference>
<evidence type="ECO:0000313" key="4">
    <source>
        <dbReference type="Proteomes" id="UP000594261"/>
    </source>
</evidence>
<dbReference type="Gene3D" id="2.60.40.420">
    <property type="entry name" value="Cupredoxins - blue copper proteins"/>
    <property type="match status" value="1"/>
</dbReference>
<dbReference type="AlphaFoldDB" id="A0A7N2KXX9"/>
<evidence type="ECO:0000313" key="3">
    <source>
        <dbReference type="EnsemblPlants" id="QL02p068882:mrna"/>
    </source>
</evidence>
<evidence type="ECO:0000256" key="1">
    <source>
        <dbReference type="SAM" id="MobiDB-lite"/>
    </source>
</evidence>
<dbReference type="Pfam" id="PF02298">
    <property type="entry name" value="Cu_bind_like"/>
    <property type="match status" value="1"/>
</dbReference>
<accession>A0A7N2KXX9</accession>
<dbReference type="InterPro" id="IPR003245">
    <property type="entry name" value="Phytocyanin_dom"/>
</dbReference>
<name>A0A7N2KXX9_QUELO</name>
<evidence type="ECO:0000259" key="2">
    <source>
        <dbReference type="Pfam" id="PF02298"/>
    </source>
</evidence>
<dbReference type="Gramene" id="QL02p068882:mrna">
    <property type="protein sequence ID" value="QL02p068882:mrna"/>
    <property type="gene ID" value="QL02p068882"/>
</dbReference>
<feature type="domain" description="Phytocyanin" evidence="2">
    <location>
        <begin position="56"/>
        <end position="107"/>
    </location>
</feature>
<dbReference type="Proteomes" id="UP000594261">
    <property type="component" value="Chromosome 2"/>
</dbReference>
<proteinExistence type="predicted"/>
<dbReference type="EnsemblPlants" id="QL02p068882:mrna">
    <property type="protein sequence ID" value="QL02p068882:mrna"/>
    <property type="gene ID" value="QL02p068882"/>
</dbReference>
<protein>
    <recommendedName>
        <fullName evidence="2">Phytocyanin domain-containing protein</fullName>
    </recommendedName>
</protein>